<evidence type="ECO:0000313" key="2">
    <source>
        <dbReference type="EMBL" id="KAF7802253.1"/>
    </source>
</evidence>
<dbReference type="Proteomes" id="UP000634136">
    <property type="component" value="Unassembled WGS sequence"/>
</dbReference>
<reference evidence="2" key="1">
    <citation type="submission" date="2020-09" db="EMBL/GenBank/DDBJ databases">
        <title>Genome-Enabled Discovery of Anthraquinone Biosynthesis in Senna tora.</title>
        <authorList>
            <person name="Kang S.-H."/>
            <person name="Pandey R.P."/>
            <person name="Lee C.-M."/>
            <person name="Sim J.-S."/>
            <person name="Jeong J.-T."/>
            <person name="Choi B.-S."/>
            <person name="Jung M."/>
            <person name="Ginzburg D."/>
            <person name="Zhao K."/>
            <person name="Won S.Y."/>
            <person name="Oh T.-J."/>
            <person name="Yu Y."/>
            <person name="Kim N.-H."/>
            <person name="Lee O.R."/>
            <person name="Lee T.-H."/>
            <person name="Bashyal P."/>
            <person name="Kim T.-S."/>
            <person name="Lee W.-H."/>
            <person name="Kawkins C."/>
            <person name="Kim C.-K."/>
            <person name="Kim J.S."/>
            <person name="Ahn B.O."/>
            <person name="Rhee S.Y."/>
            <person name="Sohng J.K."/>
        </authorList>
    </citation>
    <scope>NUCLEOTIDE SEQUENCE</scope>
    <source>
        <tissue evidence="2">Leaf</tissue>
    </source>
</reference>
<organism evidence="2 3">
    <name type="scientific">Senna tora</name>
    <dbReference type="NCBI Taxonomy" id="362788"/>
    <lineage>
        <taxon>Eukaryota</taxon>
        <taxon>Viridiplantae</taxon>
        <taxon>Streptophyta</taxon>
        <taxon>Embryophyta</taxon>
        <taxon>Tracheophyta</taxon>
        <taxon>Spermatophyta</taxon>
        <taxon>Magnoliopsida</taxon>
        <taxon>eudicotyledons</taxon>
        <taxon>Gunneridae</taxon>
        <taxon>Pentapetalae</taxon>
        <taxon>rosids</taxon>
        <taxon>fabids</taxon>
        <taxon>Fabales</taxon>
        <taxon>Fabaceae</taxon>
        <taxon>Caesalpinioideae</taxon>
        <taxon>Cassia clade</taxon>
        <taxon>Senna</taxon>
    </lineage>
</organism>
<feature type="compositionally biased region" description="Polar residues" evidence="1">
    <location>
        <begin position="1"/>
        <end position="16"/>
    </location>
</feature>
<protein>
    <submittedName>
        <fullName evidence="2">Uncharacterized protein</fullName>
    </submittedName>
</protein>
<gene>
    <name evidence="2" type="ORF">G2W53_041364</name>
</gene>
<proteinExistence type="predicted"/>
<dbReference type="EMBL" id="JAAIUW010000013">
    <property type="protein sequence ID" value="KAF7802253.1"/>
    <property type="molecule type" value="Genomic_DNA"/>
</dbReference>
<accession>A0A834SEQ1</accession>
<keyword evidence="3" id="KW-1185">Reference proteome</keyword>
<feature type="region of interest" description="Disordered" evidence="1">
    <location>
        <begin position="1"/>
        <end position="35"/>
    </location>
</feature>
<dbReference type="AlphaFoldDB" id="A0A834SEQ1"/>
<evidence type="ECO:0000313" key="3">
    <source>
        <dbReference type="Proteomes" id="UP000634136"/>
    </source>
</evidence>
<comment type="caution">
    <text evidence="2">The sequence shown here is derived from an EMBL/GenBank/DDBJ whole genome shotgun (WGS) entry which is preliminary data.</text>
</comment>
<sequence>MIDEVGTSNVVPNPRNNKVDMGELDNVDVPEDSPM</sequence>
<name>A0A834SEQ1_9FABA</name>
<feature type="compositionally biased region" description="Acidic residues" evidence="1">
    <location>
        <begin position="22"/>
        <end position="35"/>
    </location>
</feature>
<evidence type="ECO:0000256" key="1">
    <source>
        <dbReference type="SAM" id="MobiDB-lite"/>
    </source>
</evidence>